<dbReference type="PANTHER" id="PTHR45725:SF18">
    <property type="entry name" value="ORC1-LIKE AAA ATPASE DOMAIN-CONTAINING PROTEIN"/>
    <property type="match status" value="1"/>
</dbReference>
<feature type="compositionally biased region" description="Pro residues" evidence="2">
    <location>
        <begin position="1800"/>
        <end position="1812"/>
    </location>
</feature>
<feature type="region of interest" description="Disordered" evidence="2">
    <location>
        <begin position="1582"/>
        <end position="1618"/>
    </location>
</feature>
<dbReference type="GeneID" id="9620889"/>
<evidence type="ECO:0000313" key="3">
    <source>
        <dbReference type="EMBL" id="EFJ50993.1"/>
    </source>
</evidence>
<protein>
    <submittedName>
        <fullName evidence="3">Uncharacterized protein</fullName>
    </submittedName>
</protein>
<feature type="compositionally biased region" description="Low complexity" evidence="2">
    <location>
        <begin position="407"/>
        <end position="417"/>
    </location>
</feature>
<dbReference type="KEGG" id="vcn:VOLCADRAFT_116568"/>
<feature type="compositionally biased region" description="Basic and acidic residues" evidence="2">
    <location>
        <begin position="452"/>
        <end position="474"/>
    </location>
</feature>
<reference evidence="3 4" key="1">
    <citation type="journal article" date="2010" name="Science">
        <title>Genomic analysis of organismal complexity in the multicellular green alga Volvox carteri.</title>
        <authorList>
            <person name="Prochnik S.E."/>
            <person name="Umen J."/>
            <person name="Nedelcu A.M."/>
            <person name="Hallmann A."/>
            <person name="Miller S.M."/>
            <person name="Nishii I."/>
            <person name="Ferris P."/>
            <person name="Kuo A."/>
            <person name="Mitros T."/>
            <person name="Fritz-Laylin L.K."/>
            <person name="Hellsten U."/>
            <person name="Chapman J."/>
            <person name="Simakov O."/>
            <person name="Rensing S.A."/>
            <person name="Terry A."/>
            <person name="Pangilinan J."/>
            <person name="Kapitonov V."/>
            <person name="Jurka J."/>
            <person name="Salamov A."/>
            <person name="Shapiro H."/>
            <person name="Schmutz J."/>
            <person name="Grimwood J."/>
            <person name="Lindquist E."/>
            <person name="Lucas S."/>
            <person name="Grigoriev I.V."/>
            <person name="Schmitt R."/>
            <person name="Kirk D."/>
            <person name="Rokhsar D.S."/>
        </authorList>
    </citation>
    <scope>NUCLEOTIDE SEQUENCE [LARGE SCALE GENOMIC DNA]</scope>
    <source>
        <strain evidence="4">f. Nagariensis / Eve</strain>
    </source>
</reference>
<dbReference type="InterPro" id="IPR051425">
    <property type="entry name" value="Formin_Homology"/>
</dbReference>
<dbReference type="eggNOG" id="ENOG502QSXX">
    <property type="taxonomic scope" value="Eukaryota"/>
</dbReference>
<gene>
    <name evidence="3" type="ORF">VOLCADRAFT_116568</name>
</gene>
<dbReference type="RefSeq" id="XP_002948005.1">
    <property type="nucleotide sequence ID" value="XM_002947959.1"/>
</dbReference>
<keyword evidence="1" id="KW-0175">Coiled coil</keyword>
<feature type="region of interest" description="Disordered" evidence="2">
    <location>
        <begin position="440"/>
        <end position="475"/>
    </location>
</feature>
<feature type="region of interest" description="Disordered" evidence="2">
    <location>
        <begin position="295"/>
        <end position="419"/>
    </location>
</feature>
<dbReference type="EMBL" id="GL378329">
    <property type="protein sequence ID" value="EFJ50993.1"/>
    <property type="molecule type" value="Genomic_DNA"/>
</dbReference>
<feature type="compositionally biased region" description="Gly residues" evidence="2">
    <location>
        <begin position="392"/>
        <end position="402"/>
    </location>
</feature>
<dbReference type="Proteomes" id="UP000001058">
    <property type="component" value="Unassembled WGS sequence"/>
</dbReference>
<name>D8TNH2_VOLCA</name>
<dbReference type="InParanoid" id="D8TNH2"/>
<feature type="compositionally biased region" description="Low complexity" evidence="2">
    <location>
        <begin position="346"/>
        <end position="369"/>
    </location>
</feature>
<dbReference type="PANTHER" id="PTHR45725">
    <property type="entry name" value="FORMIN HOMOLOGY 2 FAMILY MEMBER"/>
    <property type="match status" value="1"/>
</dbReference>
<accession>D8TNH2</accession>
<evidence type="ECO:0000313" key="4">
    <source>
        <dbReference type="Proteomes" id="UP000001058"/>
    </source>
</evidence>
<feature type="region of interest" description="Disordered" evidence="2">
    <location>
        <begin position="1224"/>
        <end position="1243"/>
    </location>
</feature>
<feature type="coiled-coil region" evidence="1">
    <location>
        <begin position="115"/>
        <end position="191"/>
    </location>
</feature>
<sequence>MKLEKEQQDALRKEQYGFASLAKEQQFRSTTQGEMKALNDKVRELTDMLEDRKNANRMLATENQRLKKMCADLQVQLLDKPTARGESAALKAMRDMARQFQNREQMTSAAAENLVSELMGQNQAAMDEMQRLADDRDGLMAELRSTREALSSATSEVAAYREELAARAEEKEALLAEKQQQALEAQQLDEQRQLAISQLESEVGALKQQLVERDAAAEAARLTAEAALRSQKAELEAAALLQRKAAVAELETQVASLKQLLHQAHESLRSLNQTEALEPGWTLMEQGMISVAHGAAETTKEQQMQNQPHQQHTAEPAPPAAPPAAQVPVTSQTSWRRSRSRRSSRAGESVAGSAAADGPVRRSAASSVAGSEQQLQAPGEIVPKALAEDLPGRGGNRAGGSGRPSEAGEVGNGADAAAEAEDCADGHVAAALVDGGEVAAERSKDGGGVGGGERDALEGPDDREGSGRVSKEVTAETQIAVSGNNGNTAVAVEVASSAVGPGTREAAAPLGSGNELDGVTATATAAAADDAGDAAAAANTVRLSQLVPSAPSGPAGNILELLLHDATLHPGSLGLPSSDLWALLRLSCHGLPGLTHLALSAPGSGSGSGSGSEPLPLRCAIRLHFADGQSLLTAVAAGTARVLLQNLRPAVVGAFGCPRVVVKKAAPAAAMVGTAAAAVGDGGFAGLGGRPGRPTRPFQLLSSPWRHQLPDTLPQPQHDEFCINMQTLHRLQADAARASGLFGLGVVRVFIGRGDGHTYQVWRLADVEVRRKATFKALNKVLVEPGDDPWVAAAPLAVASLPLTASLSAPTLTRLELANVRRLLGACRTVAGEKLAATVRITARLARDPEVSEQLLAALQPALQAGAGAPTLPPLHWLSLLGAEELVLERLLREVREGVGAAMGRLMALPAHDDAGTVEVETLGRHAVEAVLLKERQLTEGLASCEMVVAAARAANPQQEAHLARARMQHIRRHVARTLAETSAFFRQRLELYRLGAVTWHFITEAGGGDDPAKCLADVLQALAAAVQALAPPGATAGELLPAGAPLALLLPPPPPAAMPSASPPAPPAVGPALSAAARDLEAALRAAVDAAATAAGEAGEELRKQVAAPGADDVALVEVARARLAALAAPVTAALVGGLSGLCQATVAASLAEPETVAALRDQLLAAAAAAAAGPPSPLALWLGVSGPHLVAQLVMQLTLQADANAFANTGAGSSSAAAAGAASPAAGGAGPGSPLPSHRTGPQLRAALQSLQWLLGGLTRSAPAPVAASPHSVAGWAKASVRMRLQLGVLCTAWSAAAVAAAGHALLLCGQRHAAVTLALEVMGREVDRVLDATKATLESLRANRSYDDAVLADCMPPIATELTSHAAAAVKSCFWLAAQMVLTPLVVQAPRLPGVPTGPATDGLSSSYSSGAGSSSGSCYSSSLHIASCVSFTVVTVGNIRVSGQAPSAATSAAAAAPGALLRPGDPSLAPLTQPLLTTWQPRRAVLYLDLVRLNAAAAAAASAAATAGSLDSAAHAAPPLAPDTAALPHLPAAIELLGWTLRYAEEFYIVHFATRAAAAAVVAAGDTAAKVALSPTPSEVLPAAPSASPLVATTPRESASGNNVPSRRRSASVPVAAADDTVSQPALLPPPSPAPAAALALDPLAALSEAKLAARMAEEADVAIVAGGRLAEAGSLVKWLSQSGMLVLAAADLQQPAAGIIAAAAGSGDGGDDAGVRGLARTLVGLLATHHVQAATVRTLTQPSGQSGGAGGGASQPASVAHSTVATPRPGARSAAATPQASLSNLKPDPATLLPPAAPPSTAPPATPSDPAATARVSLAGASAGVQQPLAVLTYLRDMALAKPALAACGDLAHRVDLTLQALQAAFAAAPPLAPHAAMLARHVSRQLAQQRLLLEGLLLAPELHRTRHPGTVPQPGSVAAAASATAAAAAAGPGGLLWQPWGRVGSVAAVPPPLAVPVSQPVMSAAPSPALSVHSSLGRKRPSLPAMTPKSGGSRHSLLTGGTAVIPVTPPRLPGAALPPPPPPLASAAGRPAGDAYSTESEDEEVGVSKLVPVPLRAGGMGVVAGPRPGAGMAGPNGGSGAAGVRGGAAAVLPDVPDADSDAASIASASTLGTLPGRGPTPLF</sequence>
<evidence type="ECO:0000256" key="1">
    <source>
        <dbReference type="SAM" id="Coils"/>
    </source>
</evidence>
<feature type="compositionally biased region" description="Low complexity" evidence="2">
    <location>
        <begin position="302"/>
        <end position="315"/>
    </location>
</feature>
<dbReference type="OrthoDB" id="547278at2759"/>
<feature type="compositionally biased region" description="Pro residues" evidence="2">
    <location>
        <begin position="2013"/>
        <end position="2030"/>
    </location>
</feature>
<feature type="coiled-coil region" evidence="1">
    <location>
        <begin position="247"/>
        <end position="274"/>
    </location>
</feature>
<organism evidence="4">
    <name type="scientific">Volvox carteri f. nagariensis</name>
    <dbReference type="NCBI Taxonomy" id="3068"/>
    <lineage>
        <taxon>Eukaryota</taxon>
        <taxon>Viridiplantae</taxon>
        <taxon>Chlorophyta</taxon>
        <taxon>core chlorophytes</taxon>
        <taxon>Chlorophyceae</taxon>
        <taxon>CS clade</taxon>
        <taxon>Chlamydomonadales</taxon>
        <taxon>Volvocaceae</taxon>
        <taxon>Volvox</taxon>
    </lineage>
</organism>
<proteinExistence type="predicted"/>
<evidence type="ECO:0000256" key="2">
    <source>
        <dbReference type="SAM" id="MobiDB-lite"/>
    </source>
</evidence>
<feature type="region of interest" description="Disordered" evidence="2">
    <location>
        <begin position="1970"/>
        <end position="2052"/>
    </location>
</feature>
<feature type="region of interest" description="Disordered" evidence="2">
    <location>
        <begin position="1745"/>
        <end position="1817"/>
    </location>
</feature>
<dbReference type="STRING" id="3068.D8TNH2"/>
<feature type="compositionally biased region" description="Low complexity" evidence="2">
    <location>
        <begin position="1584"/>
        <end position="1599"/>
    </location>
</feature>
<keyword evidence="4" id="KW-1185">Reference proteome</keyword>